<dbReference type="AlphaFoldDB" id="A0AA40VF02"/>
<protein>
    <submittedName>
        <fullName evidence="1">Nucleic acid-binding protein</fullName>
    </submittedName>
</protein>
<organism evidence="1 2">
    <name type="scientific">Streptomyces calvus</name>
    <dbReference type="NCBI Taxonomy" id="67282"/>
    <lineage>
        <taxon>Bacteria</taxon>
        <taxon>Bacillati</taxon>
        <taxon>Actinomycetota</taxon>
        <taxon>Actinomycetes</taxon>
        <taxon>Kitasatosporales</taxon>
        <taxon>Streptomycetaceae</taxon>
        <taxon>Streptomyces</taxon>
    </lineage>
</organism>
<dbReference type="Proteomes" id="UP000530412">
    <property type="component" value="Unassembled WGS sequence"/>
</dbReference>
<comment type="caution">
    <text evidence="1">The sequence shown here is derived from an EMBL/GenBank/DDBJ whole genome shotgun (WGS) entry which is preliminary data.</text>
</comment>
<proteinExistence type="predicted"/>
<name>A0AA40VF02_9ACTN</name>
<dbReference type="SUPFAM" id="SSF88723">
    <property type="entry name" value="PIN domain-like"/>
    <property type="match status" value="1"/>
</dbReference>
<dbReference type="InterPro" id="IPR029060">
    <property type="entry name" value="PIN-like_dom_sf"/>
</dbReference>
<dbReference type="EMBL" id="JACJIE010000002">
    <property type="protein sequence ID" value="MBA8943050.1"/>
    <property type="molecule type" value="Genomic_DNA"/>
</dbReference>
<accession>A0AA40VF02</accession>
<sequence>MWIAACALTYDLPLATPNLKDYEDFRLHHGLRILGAD</sequence>
<reference evidence="1 2" key="1">
    <citation type="submission" date="2020-08" db="EMBL/GenBank/DDBJ databases">
        <title>Genomic Encyclopedia of Type Strains, Phase III (KMG-III): the genomes of soil and plant-associated and newly described type strains.</title>
        <authorList>
            <person name="Whitman W."/>
        </authorList>
    </citation>
    <scope>NUCLEOTIDE SEQUENCE [LARGE SCALE GENOMIC DNA]</scope>
    <source>
        <strain evidence="1 2">CECT 3271</strain>
    </source>
</reference>
<evidence type="ECO:0000313" key="1">
    <source>
        <dbReference type="EMBL" id="MBA8943050.1"/>
    </source>
</evidence>
<evidence type="ECO:0000313" key="2">
    <source>
        <dbReference type="Proteomes" id="UP000530412"/>
    </source>
</evidence>
<gene>
    <name evidence="1" type="ORF">FHS33_001444</name>
</gene>
<dbReference type="Gene3D" id="3.40.50.1010">
    <property type="entry name" value="5'-nuclease"/>
    <property type="match status" value="1"/>
</dbReference>